<evidence type="ECO:0008006" key="4">
    <source>
        <dbReference type="Google" id="ProtNLM"/>
    </source>
</evidence>
<name>A0A4R6QF31_9BURK</name>
<evidence type="ECO:0000313" key="3">
    <source>
        <dbReference type="Proteomes" id="UP000295361"/>
    </source>
</evidence>
<accession>A0A4R6QF31</accession>
<keyword evidence="1" id="KW-0732">Signal</keyword>
<dbReference type="PANTHER" id="PTHR45588:SF1">
    <property type="entry name" value="WW DOMAIN-CONTAINING PROTEIN"/>
    <property type="match status" value="1"/>
</dbReference>
<evidence type="ECO:0000256" key="1">
    <source>
        <dbReference type="SAM" id="SignalP"/>
    </source>
</evidence>
<dbReference type="PROSITE" id="PS51257">
    <property type="entry name" value="PROKAR_LIPOPROTEIN"/>
    <property type="match status" value="1"/>
</dbReference>
<dbReference type="RefSeq" id="WP_133703580.1">
    <property type="nucleotide sequence ID" value="NZ_SNXS01000012.1"/>
</dbReference>
<proteinExistence type="predicted"/>
<dbReference type="AlphaFoldDB" id="A0A4R6QF31"/>
<dbReference type="Gene3D" id="1.25.40.10">
    <property type="entry name" value="Tetratricopeptide repeat domain"/>
    <property type="match status" value="2"/>
</dbReference>
<organism evidence="2 3">
    <name type="scientific">Roseateles toxinivorans</name>
    <dbReference type="NCBI Taxonomy" id="270368"/>
    <lineage>
        <taxon>Bacteria</taxon>
        <taxon>Pseudomonadati</taxon>
        <taxon>Pseudomonadota</taxon>
        <taxon>Betaproteobacteria</taxon>
        <taxon>Burkholderiales</taxon>
        <taxon>Sphaerotilaceae</taxon>
        <taxon>Roseateles</taxon>
    </lineage>
</organism>
<evidence type="ECO:0000313" key="2">
    <source>
        <dbReference type="EMBL" id="TDP61495.1"/>
    </source>
</evidence>
<dbReference type="PANTHER" id="PTHR45588">
    <property type="entry name" value="TPR DOMAIN-CONTAINING PROTEIN"/>
    <property type="match status" value="1"/>
</dbReference>
<gene>
    <name evidence="2" type="ORF">DES47_11244</name>
</gene>
<dbReference type="InParanoid" id="A0A4R6QF31"/>
<sequence>MRMKQAARLTTAGASIAVLAACALLPFSPDRRATAPVLDGFGASSLVPSQANEAARRLFAQGIAQAYAFNEVEAVRAFKAALAQDPDCALCAWGVAYALGPNINNTDRGDLKEALQHVDHALKRSAGASARDRALIESLALRYGHGSEARNLAPLQGEVCGAGGTEEKADPLDIAYAERMRMLADRFADDADVLAIYAEAELVATHGDWWDRDTGKPAGRIGEVADRLEAGLAKHPNHTGLNHYLIHTVDAVQVAGRAVAAADRLGALAPKSPHLLHMPAHTYALVGRYADATRVNQQANAADLAMMAELKAQKFSISKDWRGHNTHFQWYGALMEGRGDLALETARASAALSTGNHEYAEYRRSLPMLTLLRLQRWDALLQEPLPSGGKGLASVLGEMARGTALARTGQLAGATEALARLEPAAARLITQHAGSTFIPKIVRSLVNTAQAQLRAELALAEGRIDDALVRQSEAVMASSYADQTEPPMLAGGARLLLGEMQLRGQRHAQAEQSFRIALAEQPLSGWALDGLARTLLAQDRRGEAQSLRAELDRSWLLADAALRAPR</sequence>
<dbReference type="SUPFAM" id="SSF81901">
    <property type="entry name" value="HCP-like"/>
    <property type="match status" value="1"/>
</dbReference>
<dbReference type="InterPro" id="IPR011990">
    <property type="entry name" value="TPR-like_helical_dom_sf"/>
</dbReference>
<protein>
    <recommendedName>
        <fullName evidence="4">Tetratricopeptide repeat protein</fullName>
    </recommendedName>
</protein>
<feature type="signal peptide" evidence="1">
    <location>
        <begin position="1"/>
        <end position="20"/>
    </location>
</feature>
<dbReference type="SUPFAM" id="SSF48452">
    <property type="entry name" value="TPR-like"/>
    <property type="match status" value="1"/>
</dbReference>
<keyword evidence="3" id="KW-1185">Reference proteome</keyword>
<comment type="caution">
    <text evidence="2">The sequence shown here is derived from an EMBL/GenBank/DDBJ whole genome shotgun (WGS) entry which is preliminary data.</text>
</comment>
<dbReference type="OrthoDB" id="9778494at2"/>
<dbReference type="EMBL" id="SNXS01000012">
    <property type="protein sequence ID" value="TDP61495.1"/>
    <property type="molecule type" value="Genomic_DNA"/>
</dbReference>
<feature type="chain" id="PRO_5020995664" description="Tetratricopeptide repeat protein" evidence="1">
    <location>
        <begin position="21"/>
        <end position="566"/>
    </location>
</feature>
<reference evidence="2 3" key="1">
    <citation type="submission" date="2019-03" db="EMBL/GenBank/DDBJ databases">
        <title>Genomic Encyclopedia of Type Strains, Phase IV (KMG-IV): sequencing the most valuable type-strain genomes for metagenomic binning, comparative biology and taxonomic classification.</title>
        <authorList>
            <person name="Goeker M."/>
        </authorList>
    </citation>
    <scope>NUCLEOTIDE SEQUENCE [LARGE SCALE GENOMIC DNA]</scope>
    <source>
        <strain evidence="2 3">DSM 16998</strain>
    </source>
</reference>
<dbReference type="Proteomes" id="UP000295361">
    <property type="component" value="Unassembled WGS sequence"/>
</dbReference>